<dbReference type="InterPro" id="IPR017850">
    <property type="entry name" value="Alkaline_phosphatase_core_sf"/>
</dbReference>
<dbReference type="PATRIC" id="fig|476652.3.peg.4329"/>
<evidence type="ECO:0000259" key="9">
    <source>
        <dbReference type="Pfam" id="PF01833"/>
    </source>
</evidence>
<protein>
    <submittedName>
        <fullName evidence="10">Lipoteichoic acid synthase</fullName>
    </submittedName>
</protein>
<organism evidence="10 11">
    <name type="scientific">Desulfosporosinus acididurans</name>
    <dbReference type="NCBI Taxonomy" id="476652"/>
    <lineage>
        <taxon>Bacteria</taxon>
        <taxon>Bacillati</taxon>
        <taxon>Bacillota</taxon>
        <taxon>Clostridia</taxon>
        <taxon>Eubacteriales</taxon>
        <taxon>Desulfitobacteriaceae</taxon>
        <taxon>Desulfosporosinus</taxon>
    </lineage>
</organism>
<evidence type="ECO:0000313" key="10">
    <source>
        <dbReference type="EMBL" id="KLU63954.1"/>
    </source>
</evidence>
<dbReference type="SUPFAM" id="SSF53649">
    <property type="entry name" value="Alkaline phosphatase-like"/>
    <property type="match status" value="1"/>
</dbReference>
<feature type="domain" description="IPT/TIG" evidence="9">
    <location>
        <begin position="609"/>
        <end position="675"/>
    </location>
</feature>
<dbReference type="InterPro" id="IPR013783">
    <property type="entry name" value="Ig-like_fold"/>
</dbReference>
<dbReference type="PANTHER" id="PTHR47371:SF3">
    <property type="entry name" value="PHOSPHOGLYCEROL TRANSFERASE I"/>
    <property type="match status" value="1"/>
</dbReference>
<feature type="domain" description="Sulfatase N-terminal" evidence="8">
    <location>
        <begin position="239"/>
        <end position="531"/>
    </location>
</feature>
<evidence type="ECO:0000256" key="3">
    <source>
        <dbReference type="ARBA" id="ARBA00022475"/>
    </source>
</evidence>
<dbReference type="Proteomes" id="UP000036356">
    <property type="component" value="Unassembled WGS sequence"/>
</dbReference>
<dbReference type="CDD" id="cd16015">
    <property type="entry name" value="LTA_synthase"/>
    <property type="match status" value="1"/>
</dbReference>
<keyword evidence="3" id="KW-1003">Cell membrane</keyword>
<keyword evidence="4 7" id="KW-0812">Transmembrane</keyword>
<accession>A0A0J1FKE8</accession>
<evidence type="ECO:0000256" key="7">
    <source>
        <dbReference type="SAM" id="Phobius"/>
    </source>
</evidence>
<dbReference type="Pfam" id="PF01833">
    <property type="entry name" value="TIG"/>
    <property type="match status" value="1"/>
</dbReference>
<dbReference type="InterPro" id="IPR050448">
    <property type="entry name" value="OpgB/LTA_synthase_biosynth"/>
</dbReference>
<comment type="pathway">
    <text evidence="2">Cell wall biogenesis; lipoteichoic acid biosynthesis.</text>
</comment>
<feature type="transmembrane region" description="Helical" evidence="7">
    <location>
        <begin position="153"/>
        <end position="171"/>
    </location>
</feature>
<dbReference type="InterPro" id="IPR014756">
    <property type="entry name" value="Ig_E-set"/>
</dbReference>
<dbReference type="GO" id="GO:0005886">
    <property type="term" value="C:plasma membrane"/>
    <property type="evidence" value="ECO:0007669"/>
    <property type="project" value="UniProtKB-SubCell"/>
</dbReference>
<evidence type="ECO:0000256" key="6">
    <source>
        <dbReference type="ARBA" id="ARBA00023136"/>
    </source>
</evidence>
<sequence length="684" mass="77539">MFSRGLKIITKNKILFILTVPLIVLLALESFSNGSIMKAITWIKSYPSEFFLSYLLMFGIINIFYILPKRAYLVTATIFLALFSALGFISQQKLKLKGDPLLPSDFLLAKEAMGISDHFRNVFVVLGILLIVTVALIRFILKHIAKERKQRYRSIVFLCSFFVVFIFYSFFNSIQNVFALQLITYSQSLNYEQNGTMLGFLMDTEYLKVTKPENYQENAINTIIQNNTSSYPVNADFKPNIIFVMSEAFWDPTLMKNVSFNQDPIPFFHSLQKSQTSGTMVSPVYGGGTANTEFEAMTGFSTQFLPNGSIAYDQYVNRPIEALPTILNRQGYATSAIHTYDDWFYSRDKVYQLEGFNKFITKEFLNNPEYKGPYIRDTVLTQQILNEVKETDKPDFIYAVSMEDHGPYDSTEDPGNTIKASGANLGPQSQAILDNYANRISDVDQSLKQLIDGLKQINQPTMVIFYGDHLPMLGDNYSVYKEAGFIKDGNSYQDYLNLHSVPFVTWNNFSTTVNHNLKLSSNFMGTFALQLAQKSGSPMTDLLANLMQKGNDVIINKDYWNAANISEDTFKDYELLQYDLLFGKEYGYDLKPDHKPPSNTSYIQGDALPVITNVTPSESSLMIEGNNFVENDQVYLNGKAVKTTYCAPNSLTIDLPQSMAKATFQVKLSDSRNKVISKSNVYKN</sequence>
<name>A0A0J1FKE8_9FIRM</name>
<gene>
    <name evidence="10" type="primary">ltaS</name>
    <name evidence="10" type="ORF">DEAC_c40840</name>
</gene>
<dbReference type="SUPFAM" id="SSF81296">
    <property type="entry name" value="E set domains"/>
    <property type="match status" value="1"/>
</dbReference>
<feature type="transmembrane region" description="Helical" evidence="7">
    <location>
        <begin position="122"/>
        <end position="141"/>
    </location>
</feature>
<feature type="transmembrane region" description="Helical" evidence="7">
    <location>
        <begin position="72"/>
        <end position="90"/>
    </location>
</feature>
<dbReference type="RefSeq" id="WP_083996357.1">
    <property type="nucleotide sequence ID" value="NZ_LDZY01000019.1"/>
</dbReference>
<dbReference type="AlphaFoldDB" id="A0A0J1FKE8"/>
<reference evidence="10 11" key="1">
    <citation type="submission" date="2015-06" db="EMBL/GenBank/DDBJ databases">
        <title>Draft genome of the moderately acidophilic sulfate reducer Candidatus Desulfosporosinus acididurans strain M1.</title>
        <authorList>
            <person name="Poehlein A."/>
            <person name="Petzsch P."/>
            <person name="Johnson B.D."/>
            <person name="Schloemann M."/>
            <person name="Daniel R."/>
            <person name="Muehling M."/>
        </authorList>
    </citation>
    <scope>NUCLEOTIDE SEQUENCE [LARGE SCALE GENOMIC DNA]</scope>
    <source>
        <strain evidence="10 11">M1</strain>
    </source>
</reference>
<feature type="transmembrane region" description="Helical" evidence="7">
    <location>
        <begin position="50"/>
        <end position="67"/>
    </location>
</feature>
<dbReference type="Gene3D" id="2.60.40.10">
    <property type="entry name" value="Immunoglobulins"/>
    <property type="match status" value="1"/>
</dbReference>
<dbReference type="Gene3D" id="3.40.720.10">
    <property type="entry name" value="Alkaline Phosphatase, subunit A"/>
    <property type="match status" value="1"/>
</dbReference>
<evidence type="ECO:0000259" key="8">
    <source>
        <dbReference type="Pfam" id="PF00884"/>
    </source>
</evidence>
<dbReference type="Pfam" id="PF00884">
    <property type="entry name" value="Sulfatase"/>
    <property type="match status" value="1"/>
</dbReference>
<dbReference type="InterPro" id="IPR002909">
    <property type="entry name" value="IPT_dom"/>
</dbReference>
<evidence type="ECO:0000313" key="11">
    <source>
        <dbReference type="Proteomes" id="UP000036356"/>
    </source>
</evidence>
<dbReference type="STRING" id="476652.DEAC_c40840"/>
<evidence type="ECO:0000256" key="4">
    <source>
        <dbReference type="ARBA" id="ARBA00022692"/>
    </source>
</evidence>
<evidence type="ECO:0000256" key="1">
    <source>
        <dbReference type="ARBA" id="ARBA00004651"/>
    </source>
</evidence>
<keyword evidence="5 7" id="KW-1133">Transmembrane helix</keyword>
<dbReference type="InterPro" id="IPR000917">
    <property type="entry name" value="Sulfatase_N"/>
</dbReference>
<dbReference type="EMBL" id="LDZY01000019">
    <property type="protein sequence ID" value="KLU63954.1"/>
    <property type="molecule type" value="Genomic_DNA"/>
</dbReference>
<proteinExistence type="predicted"/>
<dbReference type="PANTHER" id="PTHR47371">
    <property type="entry name" value="LIPOTEICHOIC ACID SYNTHASE"/>
    <property type="match status" value="1"/>
</dbReference>
<evidence type="ECO:0000256" key="2">
    <source>
        <dbReference type="ARBA" id="ARBA00004936"/>
    </source>
</evidence>
<comment type="caution">
    <text evidence="10">The sequence shown here is derived from an EMBL/GenBank/DDBJ whole genome shotgun (WGS) entry which is preliminary data.</text>
</comment>
<keyword evidence="6 7" id="KW-0472">Membrane</keyword>
<keyword evidence="11" id="KW-1185">Reference proteome</keyword>
<comment type="subcellular location">
    <subcellularLocation>
        <location evidence="1">Cell membrane</location>
        <topology evidence="1">Multi-pass membrane protein</topology>
    </subcellularLocation>
</comment>
<evidence type="ECO:0000256" key="5">
    <source>
        <dbReference type="ARBA" id="ARBA00022989"/>
    </source>
</evidence>